<dbReference type="EMBL" id="BMWC01000003">
    <property type="protein sequence ID" value="GGW98356.1"/>
    <property type="molecule type" value="Genomic_DNA"/>
</dbReference>
<feature type="compositionally biased region" description="Gly residues" evidence="1">
    <location>
        <begin position="1"/>
        <end position="25"/>
    </location>
</feature>
<comment type="caution">
    <text evidence="2">The sequence shown here is derived from an EMBL/GenBank/DDBJ whole genome shotgun (WGS) entry which is preliminary data.</text>
</comment>
<dbReference type="Proteomes" id="UP000617743">
    <property type="component" value="Unassembled WGS sequence"/>
</dbReference>
<evidence type="ECO:0000313" key="2">
    <source>
        <dbReference type="EMBL" id="GGW98356.1"/>
    </source>
</evidence>
<keyword evidence="3" id="KW-1185">Reference proteome</keyword>
<name>A0ABQ2X418_9ACTN</name>
<proteinExistence type="predicted"/>
<evidence type="ECO:0000313" key="3">
    <source>
        <dbReference type="Proteomes" id="UP000617743"/>
    </source>
</evidence>
<feature type="compositionally biased region" description="Basic and acidic residues" evidence="1">
    <location>
        <begin position="33"/>
        <end position="44"/>
    </location>
</feature>
<protein>
    <submittedName>
        <fullName evidence="2">Uncharacterized protein</fullName>
    </submittedName>
</protein>
<organism evidence="2 3">
    <name type="scientific">Streptomyces lomondensis</name>
    <dbReference type="NCBI Taxonomy" id="68229"/>
    <lineage>
        <taxon>Bacteria</taxon>
        <taxon>Bacillati</taxon>
        <taxon>Actinomycetota</taxon>
        <taxon>Actinomycetes</taxon>
        <taxon>Kitasatosporales</taxon>
        <taxon>Streptomycetaceae</taxon>
        <taxon>Streptomyces</taxon>
    </lineage>
</organism>
<accession>A0ABQ2X418</accession>
<gene>
    <name evidence="2" type="ORF">GCM10010383_30720</name>
</gene>
<reference evidence="3" key="1">
    <citation type="journal article" date="2019" name="Int. J. Syst. Evol. Microbiol.">
        <title>The Global Catalogue of Microorganisms (GCM) 10K type strain sequencing project: providing services to taxonomists for standard genome sequencing and annotation.</title>
        <authorList>
            <consortium name="The Broad Institute Genomics Platform"/>
            <consortium name="The Broad Institute Genome Sequencing Center for Infectious Disease"/>
            <person name="Wu L."/>
            <person name="Ma J."/>
        </authorList>
    </citation>
    <scope>NUCLEOTIDE SEQUENCE [LARGE SCALE GENOMIC DNA]</scope>
    <source>
        <strain evidence="3">JCM 4866</strain>
    </source>
</reference>
<sequence length="123" mass="12425">MNRVSAGGGGSAGGAAPGVGGGRVAAGGVMERGALDEHGGEHPHPVGPGLHHRRQPSGGWWAAATMAPTVTVLDPVGLNIGIFITRTNGHVAGIGMDVNLSEHRLFTSGWGEVAYGLFVSPRE</sequence>
<feature type="region of interest" description="Disordered" evidence="1">
    <location>
        <begin position="1"/>
        <end position="57"/>
    </location>
</feature>
<evidence type="ECO:0000256" key="1">
    <source>
        <dbReference type="SAM" id="MobiDB-lite"/>
    </source>
</evidence>